<dbReference type="InterPro" id="IPR013762">
    <property type="entry name" value="Integrase-like_cat_sf"/>
</dbReference>
<dbReference type="SUPFAM" id="SSF56349">
    <property type="entry name" value="DNA breaking-rejoining enzymes"/>
    <property type="match status" value="1"/>
</dbReference>
<evidence type="ECO:0000256" key="1">
    <source>
        <dbReference type="ARBA" id="ARBA00023172"/>
    </source>
</evidence>
<keyword evidence="3" id="KW-1185">Reference proteome</keyword>
<organism evidence="2 3">
    <name type="scientific">Rubellimicrobium aerolatum</name>
    <dbReference type="NCBI Taxonomy" id="490979"/>
    <lineage>
        <taxon>Bacteria</taxon>
        <taxon>Pseudomonadati</taxon>
        <taxon>Pseudomonadota</taxon>
        <taxon>Alphaproteobacteria</taxon>
        <taxon>Rhodobacterales</taxon>
        <taxon>Roseobacteraceae</taxon>
        <taxon>Rubellimicrobium</taxon>
    </lineage>
</organism>
<comment type="caution">
    <text evidence="2">The sequence shown here is derived from an EMBL/GenBank/DDBJ whole genome shotgun (WGS) entry which is preliminary data.</text>
</comment>
<reference evidence="3" key="1">
    <citation type="journal article" date="2019" name="Int. J. Syst. Evol. Microbiol.">
        <title>The Global Catalogue of Microorganisms (GCM) 10K type strain sequencing project: providing services to taxonomists for standard genome sequencing and annotation.</title>
        <authorList>
            <consortium name="The Broad Institute Genomics Platform"/>
            <consortium name="The Broad Institute Genome Sequencing Center for Infectious Disease"/>
            <person name="Wu L."/>
            <person name="Ma J."/>
        </authorList>
    </citation>
    <scope>NUCLEOTIDE SEQUENCE [LARGE SCALE GENOMIC DNA]</scope>
    <source>
        <strain evidence="3">KACC 11588</strain>
    </source>
</reference>
<keyword evidence="1" id="KW-0233">DNA recombination</keyword>
<sequence length="381" mass="42148">MKMKMEMVFPGLCKEKSNIGTPRWRVRVEGDKTQKITIPVGPGHRLFEDCYKAARAGKKVTLKELDKPSRGTLDELREKYVEAMTTMIEAGKMSELTKSGRERGLRQACDVEKKGVRIGSLKANLPEEAFNYILDSFGAQTGAAETCLKALKAAYTWGKGRGFPKDSAVFELASPHKGRGGATPWTDEDEAQFLRHHGTGTMARRWFYLAKNMAGRIGDTHVIGPKQIKLKDGHASLAWQPRKKGSKPVEVPVMTELAQELNVGPSHPEAFLLTEYGRPFASSGALGNKIRDWVIQAGLVKTVEVKSEGNVWAVKKAARSQHGIRKRVAEQIAEAGGTEYEIMARLSHSDPKTAAIYTAKVNRKKLTKSGFERVEGRTELV</sequence>
<evidence type="ECO:0000313" key="3">
    <source>
        <dbReference type="Proteomes" id="UP001596056"/>
    </source>
</evidence>
<name>A0ABW0S8P2_9RHOB</name>
<proteinExistence type="predicted"/>
<evidence type="ECO:0000313" key="2">
    <source>
        <dbReference type="EMBL" id="MFC5565286.1"/>
    </source>
</evidence>
<accession>A0ABW0S8P2</accession>
<dbReference type="Gene3D" id="1.10.443.10">
    <property type="entry name" value="Intergrase catalytic core"/>
    <property type="match status" value="1"/>
</dbReference>
<dbReference type="EMBL" id="JBHSNA010000002">
    <property type="protein sequence ID" value="MFC5565286.1"/>
    <property type="molecule type" value="Genomic_DNA"/>
</dbReference>
<dbReference type="RefSeq" id="WP_209837573.1">
    <property type="nucleotide sequence ID" value="NZ_JAGGJP010000002.1"/>
</dbReference>
<evidence type="ECO:0008006" key="4">
    <source>
        <dbReference type="Google" id="ProtNLM"/>
    </source>
</evidence>
<dbReference type="Proteomes" id="UP001596056">
    <property type="component" value="Unassembled WGS sequence"/>
</dbReference>
<protein>
    <recommendedName>
        <fullName evidence="4">Tyr recombinase domain-containing protein</fullName>
    </recommendedName>
</protein>
<gene>
    <name evidence="2" type="ORF">ACFPOC_02515</name>
</gene>
<dbReference type="InterPro" id="IPR011010">
    <property type="entry name" value="DNA_brk_join_enz"/>
</dbReference>